<evidence type="ECO:0000259" key="6">
    <source>
        <dbReference type="Pfam" id="PF00551"/>
    </source>
</evidence>
<dbReference type="SUPFAM" id="SSF50486">
    <property type="entry name" value="FMT C-terminal domain-like"/>
    <property type="match status" value="1"/>
</dbReference>
<organism evidence="8 9">
    <name type="scientific">Rickettsia typhi str. TH1527</name>
    <dbReference type="NCBI Taxonomy" id="1003201"/>
    <lineage>
        <taxon>Bacteria</taxon>
        <taxon>Pseudomonadati</taxon>
        <taxon>Pseudomonadota</taxon>
        <taxon>Alphaproteobacteria</taxon>
        <taxon>Rickettsiales</taxon>
        <taxon>Rickettsiaceae</taxon>
        <taxon>Rickettsieae</taxon>
        <taxon>Rickettsia</taxon>
        <taxon>typhus group</taxon>
    </lineage>
</organism>
<dbReference type="InterPro" id="IPR011034">
    <property type="entry name" value="Formyl_transferase-like_C_sf"/>
</dbReference>
<dbReference type="InterPro" id="IPR005794">
    <property type="entry name" value="Fmt"/>
</dbReference>
<dbReference type="InterPro" id="IPR044135">
    <property type="entry name" value="Met-tRNA-FMT_C"/>
</dbReference>
<comment type="similarity">
    <text evidence="1 5">Belongs to the Fmt family.</text>
</comment>
<dbReference type="Pfam" id="PF02911">
    <property type="entry name" value="Formyl_trans_C"/>
    <property type="match status" value="1"/>
</dbReference>
<dbReference type="PANTHER" id="PTHR11138:SF5">
    <property type="entry name" value="METHIONYL-TRNA FORMYLTRANSFERASE, MITOCHONDRIAL"/>
    <property type="match status" value="1"/>
</dbReference>
<dbReference type="EC" id="2.1.2.9" evidence="2 5"/>
<gene>
    <name evidence="5 8" type="primary">fmt</name>
    <name evidence="8" type="ORF">RTTH1527_00975</name>
</gene>
<sequence>MKVIFMGTPEFAVPTLKKLIIHHEVKAVFTQQPKAKGRGLYLAKSPIHQLAFEHQIPVYSPSTLRNDETINLINKVDADIIVVIAYGFIVPKAILEAKKYGCLNIHPSDLPRHRGAAPLQRTIIEGDLKSSVCIMRMDSGLDTGDILLKEDLNLEKRITLDELSNRCAHLGAELLIQTLANIDNIVPVKQSSNGVTYAHKLTKAEGKINWYESAYSIDCKIRGMNPWPGAYFSYNDKIIKILEAEYLNYNHHFIPGTVISNKLEIACGSGILRVTKLQQESKKALNIEAFLRGTNILKDTILK</sequence>
<evidence type="ECO:0000259" key="7">
    <source>
        <dbReference type="Pfam" id="PF02911"/>
    </source>
</evidence>
<comment type="function">
    <text evidence="5">Attaches a formyl group to the free amino group of methionyl-tRNA(fMet). The formyl group appears to play a dual role in the initiator identity of N-formylmethionyl-tRNA by promoting its recognition by IF2 and preventing the misappropriation of this tRNA by the elongation apparatus.</text>
</comment>
<protein>
    <recommendedName>
        <fullName evidence="2 5">Methionyl-tRNA formyltransferase</fullName>
        <ecNumber evidence="2 5">2.1.2.9</ecNumber>
    </recommendedName>
</protein>
<evidence type="ECO:0000256" key="3">
    <source>
        <dbReference type="ARBA" id="ARBA00022679"/>
    </source>
</evidence>
<accession>A0ABM5MV92</accession>
<evidence type="ECO:0000313" key="9">
    <source>
        <dbReference type="Proteomes" id="UP000007581"/>
    </source>
</evidence>
<evidence type="ECO:0000256" key="2">
    <source>
        <dbReference type="ARBA" id="ARBA00012261"/>
    </source>
</evidence>
<dbReference type="CDD" id="cd08646">
    <property type="entry name" value="FMT_core_Met-tRNA-FMT_N"/>
    <property type="match status" value="1"/>
</dbReference>
<dbReference type="HAMAP" id="MF_00182">
    <property type="entry name" value="Formyl_trans"/>
    <property type="match status" value="1"/>
</dbReference>
<dbReference type="NCBIfam" id="TIGR00460">
    <property type="entry name" value="fmt"/>
    <property type="match status" value="1"/>
</dbReference>
<comment type="catalytic activity">
    <reaction evidence="5">
        <text>L-methionyl-tRNA(fMet) + (6R)-10-formyltetrahydrofolate = N-formyl-L-methionyl-tRNA(fMet) + (6S)-5,6,7,8-tetrahydrofolate + H(+)</text>
        <dbReference type="Rhea" id="RHEA:24380"/>
        <dbReference type="Rhea" id="RHEA-COMP:9952"/>
        <dbReference type="Rhea" id="RHEA-COMP:9953"/>
        <dbReference type="ChEBI" id="CHEBI:15378"/>
        <dbReference type="ChEBI" id="CHEBI:57453"/>
        <dbReference type="ChEBI" id="CHEBI:78530"/>
        <dbReference type="ChEBI" id="CHEBI:78844"/>
        <dbReference type="ChEBI" id="CHEBI:195366"/>
        <dbReference type="EC" id="2.1.2.9"/>
    </reaction>
</comment>
<dbReference type="InterPro" id="IPR002376">
    <property type="entry name" value="Formyl_transf_N"/>
</dbReference>
<dbReference type="InterPro" id="IPR036477">
    <property type="entry name" value="Formyl_transf_N_sf"/>
</dbReference>
<dbReference type="InterPro" id="IPR041711">
    <property type="entry name" value="Met-tRNA-FMT_N"/>
</dbReference>
<dbReference type="Pfam" id="PF00551">
    <property type="entry name" value="Formyl_trans_N"/>
    <property type="match status" value="1"/>
</dbReference>
<dbReference type="SUPFAM" id="SSF53328">
    <property type="entry name" value="Formyltransferase"/>
    <property type="match status" value="1"/>
</dbReference>
<feature type="domain" description="Formyl transferase C-terminal" evidence="7">
    <location>
        <begin position="200"/>
        <end position="294"/>
    </location>
</feature>
<name>A0ABM5MV92_RICTP</name>
<feature type="binding site" evidence="5">
    <location>
        <begin position="108"/>
        <end position="111"/>
    </location>
    <ligand>
        <name>(6S)-5,6,7,8-tetrahydrofolate</name>
        <dbReference type="ChEBI" id="CHEBI:57453"/>
    </ligand>
</feature>
<keyword evidence="4 5" id="KW-0648">Protein biosynthesis</keyword>
<evidence type="ECO:0000256" key="4">
    <source>
        <dbReference type="ARBA" id="ARBA00022917"/>
    </source>
</evidence>
<evidence type="ECO:0000256" key="1">
    <source>
        <dbReference type="ARBA" id="ARBA00010699"/>
    </source>
</evidence>
<proteinExistence type="inferred from homology"/>
<dbReference type="GO" id="GO:0004479">
    <property type="term" value="F:methionyl-tRNA formyltransferase activity"/>
    <property type="evidence" value="ECO:0007669"/>
    <property type="project" value="UniProtKB-EC"/>
</dbReference>
<evidence type="ECO:0000313" key="8">
    <source>
        <dbReference type="EMBL" id="AFE54060.1"/>
    </source>
</evidence>
<dbReference type="CDD" id="cd08704">
    <property type="entry name" value="Met_tRNA_FMT_C"/>
    <property type="match status" value="1"/>
</dbReference>
<reference evidence="8" key="1">
    <citation type="submission" date="2012-03" db="EMBL/GenBank/DDBJ databases">
        <authorList>
            <person name="Johnson S.L."/>
            <person name="Sims D."/>
            <person name="Han S."/>
            <person name="Bruce D.C."/>
            <person name="Dasch G.A."/>
        </authorList>
    </citation>
    <scope>NUCLEOTIDE SEQUENCE [LARGE SCALE GENOMIC DNA]</scope>
    <source>
        <strain evidence="8">TH1527</strain>
    </source>
</reference>
<dbReference type="PANTHER" id="PTHR11138">
    <property type="entry name" value="METHIONYL-TRNA FORMYLTRANSFERASE"/>
    <property type="match status" value="1"/>
</dbReference>
<dbReference type="EMBL" id="CP003397">
    <property type="protein sequence ID" value="AFE54060.1"/>
    <property type="molecule type" value="Genomic_DNA"/>
</dbReference>
<dbReference type="RefSeq" id="WP_011190669.1">
    <property type="nucleotide sequence ID" value="NC_017066.1"/>
</dbReference>
<evidence type="ECO:0000256" key="5">
    <source>
        <dbReference type="HAMAP-Rule" id="MF_00182"/>
    </source>
</evidence>
<dbReference type="Gene3D" id="3.40.50.12230">
    <property type="match status" value="1"/>
</dbReference>
<dbReference type="InterPro" id="IPR005793">
    <property type="entry name" value="Formyl_trans_C"/>
</dbReference>
<keyword evidence="3 5" id="KW-0808">Transferase</keyword>
<dbReference type="Proteomes" id="UP000007581">
    <property type="component" value="Chromosome"/>
</dbReference>
<feature type="domain" description="Formyl transferase N-terminal" evidence="6">
    <location>
        <begin position="1"/>
        <end position="179"/>
    </location>
</feature>
<keyword evidence="9" id="KW-1185">Reference proteome</keyword>